<dbReference type="AlphaFoldDB" id="A0A507C9H6"/>
<proteinExistence type="predicted"/>
<dbReference type="GeneID" id="42002699"/>
<sequence length="127" mass="14837">MDWSNSDYESFKANSTTPEVFEWFKVKLGRAPEGSDIYRFAKGFFELGSYSRALCCLQAYITLPNPSPQARHLLGYCYLNLNELEKALREFKLCVKDNFHEDWQLVVELLLEIAQKQHSQSSEPQEY</sequence>
<dbReference type="OrthoDB" id="2094240at2759"/>
<reference evidence="1 2" key="1">
    <citation type="journal article" date="2019" name="Sci. Rep.">
        <title>Comparative genomics of chytrid fungi reveal insights into the obligate biotrophic and pathogenic lifestyle of Synchytrium endobioticum.</title>
        <authorList>
            <person name="van de Vossenberg B.T.L.H."/>
            <person name="Warris S."/>
            <person name="Nguyen H.D.T."/>
            <person name="van Gent-Pelzer M.P.E."/>
            <person name="Joly D.L."/>
            <person name="van de Geest H.C."/>
            <person name="Bonants P.J.M."/>
            <person name="Smith D.S."/>
            <person name="Levesque C.A."/>
            <person name="van der Lee T.A.J."/>
        </authorList>
    </citation>
    <scope>NUCLEOTIDE SEQUENCE [LARGE SCALE GENOMIC DNA]</scope>
    <source>
        <strain evidence="1 2">JEL517</strain>
    </source>
</reference>
<dbReference type="Pfam" id="PF12895">
    <property type="entry name" value="ANAPC3"/>
    <property type="match status" value="1"/>
</dbReference>
<dbReference type="SUPFAM" id="SSF48452">
    <property type="entry name" value="TPR-like"/>
    <property type="match status" value="1"/>
</dbReference>
<evidence type="ECO:0000313" key="1">
    <source>
        <dbReference type="EMBL" id="TPX36131.1"/>
    </source>
</evidence>
<comment type="caution">
    <text evidence="1">The sequence shown here is derived from an EMBL/GenBank/DDBJ whole genome shotgun (WGS) entry which is preliminary data.</text>
</comment>
<evidence type="ECO:0000313" key="2">
    <source>
        <dbReference type="Proteomes" id="UP000319731"/>
    </source>
</evidence>
<protein>
    <submittedName>
        <fullName evidence="1">Uncharacterized protein</fullName>
    </submittedName>
</protein>
<dbReference type="Gene3D" id="1.25.40.10">
    <property type="entry name" value="Tetratricopeptide repeat domain"/>
    <property type="match status" value="1"/>
</dbReference>
<dbReference type="RefSeq" id="XP_031026444.1">
    <property type="nucleotide sequence ID" value="XM_031167402.1"/>
</dbReference>
<accession>A0A507C9H6</accession>
<gene>
    <name evidence="1" type="ORF">SmJEL517_g01474</name>
</gene>
<dbReference type="Proteomes" id="UP000319731">
    <property type="component" value="Unassembled WGS sequence"/>
</dbReference>
<name>A0A507C9H6_9FUNG</name>
<dbReference type="InterPro" id="IPR011990">
    <property type="entry name" value="TPR-like_helical_dom_sf"/>
</dbReference>
<dbReference type="EMBL" id="QEAO01000005">
    <property type="protein sequence ID" value="TPX36131.1"/>
    <property type="molecule type" value="Genomic_DNA"/>
</dbReference>
<organism evidence="1 2">
    <name type="scientific">Synchytrium microbalum</name>
    <dbReference type="NCBI Taxonomy" id="1806994"/>
    <lineage>
        <taxon>Eukaryota</taxon>
        <taxon>Fungi</taxon>
        <taxon>Fungi incertae sedis</taxon>
        <taxon>Chytridiomycota</taxon>
        <taxon>Chytridiomycota incertae sedis</taxon>
        <taxon>Chytridiomycetes</taxon>
        <taxon>Synchytriales</taxon>
        <taxon>Synchytriaceae</taxon>
        <taxon>Synchytrium</taxon>
    </lineage>
</organism>
<keyword evidence="2" id="KW-1185">Reference proteome</keyword>